<dbReference type="Gene3D" id="6.10.250.3200">
    <property type="match status" value="1"/>
</dbReference>
<gene>
    <name evidence="10" type="ORF">KJF94_13075</name>
</gene>
<comment type="subcellular location">
    <subcellularLocation>
        <location evidence="1">Cell membrane</location>
    </subcellularLocation>
</comment>
<dbReference type="EMBL" id="CP075566">
    <property type="protein sequence ID" value="QVW26405.1"/>
    <property type="molecule type" value="Genomic_DNA"/>
</dbReference>
<evidence type="ECO:0000313" key="10">
    <source>
        <dbReference type="EMBL" id="QVW26405.1"/>
    </source>
</evidence>
<accession>A0ABX8F4Y0</accession>
<evidence type="ECO:0000256" key="2">
    <source>
        <dbReference type="ARBA" id="ARBA00022475"/>
    </source>
</evidence>
<evidence type="ECO:0000256" key="6">
    <source>
        <dbReference type="ARBA" id="ARBA00023136"/>
    </source>
</evidence>
<name>A0ABX8F4Y0_9PSED</name>
<dbReference type="SUPFAM" id="SSF58104">
    <property type="entry name" value="Methyl-accepting chemotaxis protein (MCP) signaling domain"/>
    <property type="match status" value="1"/>
</dbReference>
<dbReference type="Proteomes" id="UP000681155">
    <property type="component" value="Chromosome"/>
</dbReference>
<dbReference type="InterPro" id="IPR025991">
    <property type="entry name" value="Chemoreceptor_zinc-bind_dom"/>
</dbReference>
<dbReference type="Pfam" id="PF00015">
    <property type="entry name" value="MCPsignal"/>
    <property type="match status" value="1"/>
</dbReference>
<organism evidence="10 11">
    <name type="scientific">Pseudomonas hormoni</name>
    <dbReference type="NCBI Taxonomy" id="3093767"/>
    <lineage>
        <taxon>Bacteria</taxon>
        <taxon>Pseudomonadati</taxon>
        <taxon>Pseudomonadota</taxon>
        <taxon>Gammaproteobacteria</taxon>
        <taxon>Pseudomonadales</taxon>
        <taxon>Pseudomonadaceae</taxon>
        <taxon>Pseudomonas</taxon>
    </lineage>
</organism>
<protein>
    <submittedName>
        <fullName evidence="10">CZB domain-containing protein</fullName>
    </submittedName>
</protein>
<reference evidence="10 11" key="1">
    <citation type="submission" date="2021-05" db="EMBL/GenBank/DDBJ databases">
        <title>Complete genome of the cytokinin-producing biocontrol strain Pseudomonas fluorescens G20-18.</title>
        <authorList>
            <person name="Nielsen T.K."/>
            <person name="Mekureyaw M.F."/>
            <person name="Hansen L.H."/>
            <person name="Nicolaisen M.H."/>
            <person name="Roitsch T.G."/>
            <person name="Hennessy R.C."/>
        </authorList>
    </citation>
    <scope>NUCLEOTIDE SEQUENCE [LARGE SCALE GENOMIC DNA]</scope>
    <source>
        <strain evidence="10 11">G20-18</strain>
    </source>
</reference>
<keyword evidence="3" id="KW-0488">Methylation</keyword>
<dbReference type="PROSITE" id="PS50111">
    <property type="entry name" value="CHEMOTAXIS_TRANSDUC_2"/>
    <property type="match status" value="1"/>
</dbReference>
<keyword evidence="7 8" id="KW-0807">Transducer</keyword>
<dbReference type="InterPro" id="IPR004089">
    <property type="entry name" value="MCPsignal_dom"/>
</dbReference>
<dbReference type="Gene3D" id="1.20.120.30">
    <property type="entry name" value="Aspartate receptor, ligand-binding domain"/>
    <property type="match status" value="1"/>
</dbReference>
<dbReference type="Pfam" id="PF13682">
    <property type="entry name" value="CZB"/>
    <property type="match status" value="1"/>
</dbReference>
<evidence type="ECO:0000256" key="3">
    <source>
        <dbReference type="ARBA" id="ARBA00022481"/>
    </source>
</evidence>
<dbReference type="SMART" id="SM00283">
    <property type="entry name" value="MA"/>
    <property type="match status" value="1"/>
</dbReference>
<keyword evidence="5" id="KW-1133">Transmembrane helix</keyword>
<evidence type="ECO:0000259" key="9">
    <source>
        <dbReference type="PROSITE" id="PS50111"/>
    </source>
</evidence>
<evidence type="ECO:0000256" key="1">
    <source>
        <dbReference type="ARBA" id="ARBA00004236"/>
    </source>
</evidence>
<evidence type="ECO:0000313" key="11">
    <source>
        <dbReference type="Proteomes" id="UP000681155"/>
    </source>
</evidence>
<keyword evidence="2" id="KW-1003">Cell membrane</keyword>
<keyword evidence="6" id="KW-0472">Membrane</keyword>
<evidence type="ECO:0000256" key="4">
    <source>
        <dbReference type="ARBA" id="ARBA00022692"/>
    </source>
</evidence>
<keyword evidence="4" id="KW-0812">Transmembrane</keyword>
<feature type="domain" description="Methyl-accepting transducer" evidence="9">
    <location>
        <begin position="62"/>
        <end position="263"/>
    </location>
</feature>
<sequence length="363" mass="40180">MAMNFTWRRKTTEYNVELPFAASEPTVTAGADEVLLADRKAELRDRDFFRGLAQHLLICGNSLSPVSESFSMLNQRLKLNHQRAETVARAAIDNREQVSHLQEQSRVMAAGLDALEGVITHLVGRASEIDRIVDLISDIARKTNLLALNAAIEAARAGDTGRGFAVVAGEVRLLAEKTAEATREIVKETTAIQQEISQAKQAISQQSQVSNAFGAVIDKTAEAMAGMYGEAQQMQREIDQSHLLSDVELANLQELTLKVTVYDRLLNPKPHSPLTLPDETECLFGQWYYGDQNQNQQRDADFRRMEVPHRLVHSSGQAALDAHGRGELEEALKHVGQMEEANAAVMRTVKGLLHVRLQSPIGR</sequence>
<dbReference type="PANTHER" id="PTHR32089:SF112">
    <property type="entry name" value="LYSOZYME-LIKE PROTEIN-RELATED"/>
    <property type="match status" value="1"/>
</dbReference>
<dbReference type="PANTHER" id="PTHR32089">
    <property type="entry name" value="METHYL-ACCEPTING CHEMOTAXIS PROTEIN MCPB"/>
    <property type="match status" value="1"/>
</dbReference>
<evidence type="ECO:0000256" key="5">
    <source>
        <dbReference type="ARBA" id="ARBA00022989"/>
    </source>
</evidence>
<evidence type="ECO:0000256" key="8">
    <source>
        <dbReference type="PROSITE-ProRule" id="PRU00284"/>
    </source>
</evidence>
<keyword evidence="11" id="KW-1185">Reference proteome</keyword>
<proteinExistence type="predicted"/>
<evidence type="ECO:0000256" key="7">
    <source>
        <dbReference type="ARBA" id="ARBA00023224"/>
    </source>
</evidence>